<feature type="region of interest" description="Disordered" evidence="2">
    <location>
        <begin position="331"/>
        <end position="356"/>
    </location>
</feature>
<evidence type="ECO:0000313" key="3">
    <source>
        <dbReference type="EMBL" id="GIL75722.1"/>
    </source>
</evidence>
<accession>A0A8J4FKD3</accession>
<feature type="region of interest" description="Disordered" evidence="2">
    <location>
        <begin position="1347"/>
        <end position="1375"/>
    </location>
</feature>
<dbReference type="EMBL" id="BNCQ01000040">
    <property type="protein sequence ID" value="GIM11814.1"/>
    <property type="molecule type" value="Genomic_DNA"/>
</dbReference>
<dbReference type="GO" id="GO:0000149">
    <property type="term" value="F:SNARE binding"/>
    <property type="evidence" value="ECO:0007669"/>
    <property type="project" value="TreeGrafter"/>
</dbReference>
<name>A0A8J4FKD3_9CHLO</name>
<feature type="compositionally biased region" description="Basic and acidic residues" evidence="2">
    <location>
        <begin position="617"/>
        <end position="629"/>
    </location>
</feature>
<dbReference type="PANTHER" id="PTHR15157:SF5">
    <property type="entry name" value="UV RADIATION RESISTANCE-ASSOCIATED GENE PROTEIN"/>
    <property type="match status" value="1"/>
</dbReference>
<keyword evidence="5" id="KW-1185">Reference proteome</keyword>
<feature type="region of interest" description="Disordered" evidence="2">
    <location>
        <begin position="881"/>
        <end position="924"/>
    </location>
</feature>
<keyword evidence="1" id="KW-0175">Coiled coil</keyword>
<dbReference type="GO" id="GO:0035493">
    <property type="term" value="P:SNARE complex assembly"/>
    <property type="evidence" value="ECO:0007669"/>
    <property type="project" value="TreeGrafter"/>
</dbReference>
<dbReference type="PANTHER" id="PTHR15157">
    <property type="entry name" value="UV RADIATION RESISTANCE-ASSOCIATED GENE PROTEIN"/>
    <property type="match status" value="1"/>
</dbReference>
<dbReference type="GO" id="GO:0000323">
    <property type="term" value="C:lytic vacuole"/>
    <property type="evidence" value="ECO:0007669"/>
    <property type="project" value="TreeGrafter"/>
</dbReference>
<dbReference type="EMBL" id="BNCP01000007">
    <property type="protein sequence ID" value="GIL75722.1"/>
    <property type="molecule type" value="Genomic_DNA"/>
</dbReference>
<feature type="region of interest" description="Disordered" evidence="2">
    <location>
        <begin position="1690"/>
        <end position="1720"/>
    </location>
</feature>
<comment type="caution">
    <text evidence="3">The sequence shown here is derived from an EMBL/GenBank/DDBJ whole genome shotgun (WGS) entry which is preliminary data.</text>
</comment>
<gene>
    <name evidence="3" type="ORF">Vretifemale_5433</name>
    <name evidence="4" type="ORF">Vretimale_15272</name>
</gene>
<feature type="region of interest" description="Disordered" evidence="2">
    <location>
        <begin position="729"/>
        <end position="772"/>
    </location>
</feature>
<feature type="region of interest" description="Disordered" evidence="2">
    <location>
        <begin position="679"/>
        <end position="717"/>
    </location>
</feature>
<evidence type="ECO:0000313" key="4">
    <source>
        <dbReference type="EMBL" id="GIM11814.1"/>
    </source>
</evidence>
<dbReference type="Proteomes" id="UP000747110">
    <property type="component" value="Unassembled WGS sequence"/>
</dbReference>
<feature type="region of interest" description="Disordered" evidence="2">
    <location>
        <begin position="808"/>
        <end position="863"/>
    </location>
</feature>
<feature type="compositionally biased region" description="Low complexity" evidence="2">
    <location>
        <begin position="808"/>
        <end position="823"/>
    </location>
</feature>
<feature type="compositionally biased region" description="Pro residues" evidence="2">
    <location>
        <begin position="683"/>
        <end position="697"/>
    </location>
</feature>
<proteinExistence type="predicted"/>
<organism evidence="3 5">
    <name type="scientific">Volvox reticuliferus</name>
    <dbReference type="NCBI Taxonomy" id="1737510"/>
    <lineage>
        <taxon>Eukaryota</taxon>
        <taxon>Viridiplantae</taxon>
        <taxon>Chlorophyta</taxon>
        <taxon>core chlorophytes</taxon>
        <taxon>Chlorophyceae</taxon>
        <taxon>CS clade</taxon>
        <taxon>Chlamydomonadales</taxon>
        <taxon>Volvocaceae</taxon>
        <taxon>Volvox</taxon>
    </lineage>
</organism>
<feature type="region of interest" description="Disordered" evidence="2">
    <location>
        <begin position="943"/>
        <end position="962"/>
    </location>
</feature>
<dbReference type="Proteomes" id="UP000722791">
    <property type="component" value="Unassembled WGS sequence"/>
</dbReference>
<feature type="region of interest" description="Disordered" evidence="2">
    <location>
        <begin position="587"/>
        <end position="632"/>
    </location>
</feature>
<dbReference type="OrthoDB" id="543077at2759"/>
<feature type="compositionally biased region" description="Basic and acidic residues" evidence="2">
    <location>
        <begin position="343"/>
        <end position="352"/>
    </location>
</feature>
<evidence type="ECO:0000256" key="1">
    <source>
        <dbReference type="ARBA" id="ARBA00023054"/>
    </source>
</evidence>
<feature type="compositionally biased region" description="Gly residues" evidence="2">
    <location>
        <begin position="1710"/>
        <end position="1720"/>
    </location>
</feature>
<reference evidence="3" key="1">
    <citation type="journal article" date="2021" name="Proc. Natl. Acad. Sci. U.S.A.">
        <title>Three genomes in the algal genus Volvox reveal the fate of a haploid sex-determining region after a transition to homothallism.</title>
        <authorList>
            <person name="Yamamoto K."/>
            <person name="Hamaji T."/>
            <person name="Kawai-Toyooka H."/>
            <person name="Matsuzaki R."/>
            <person name="Takahashi F."/>
            <person name="Nishimura Y."/>
            <person name="Kawachi M."/>
            <person name="Noguchi H."/>
            <person name="Minakuchi Y."/>
            <person name="Umen J.G."/>
            <person name="Toyoda A."/>
            <person name="Nozaki H."/>
        </authorList>
    </citation>
    <scope>NUCLEOTIDE SEQUENCE</scope>
    <source>
        <strain evidence="4">NIES-3785</strain>
        <strain evidence="3">NIES-3786</strain>
    </source>
</reference>
<dbReference type="GO" id="GO:0005768">
    <property type="term" value="C:endosome"/>
    <property type="evidence" value="ECO:0007669"/>
    <property type="project" value="TreeGrafter"/>
</dbReference>
<evidence type="ECO:0000313" key="5">
    <source>
        <dbReference type="Proteomes" id="UP000747110"/>
    </source>
</evidence>
<feature type="compositionally biased region" description="Polar residues" evidence="2">
    <location>
        <begin position="331"/>
        <end position="340"/>
    </location>
</feature>
<feature type="region of interest" description="Disordered" evidence="2">
    <location>
        <begin position="403"/>
        <end position="423"/>
    </location>
</feature>
<sequence>MDFEAVSWRPARRLRHVTAIRLHNLYDPTPNGAAFYHYELHTWCVQRCTWTLFYRSEQLPTNNDLDWGRPLLDSESEIGLQGLQHRPDVGPLRLRVYVTGGNSTTVPAANTNSPHLPMGPRSPPQDFAAAVFVLPHEQSDCKALYIPRLRREAERDMIRSDCSAVHEQQTPPSPSALPVHPTWQGRPHSSAKAGAAGDVSFPSQCWEQSKLESVGVRPALCHSTGSEGKATPLWGEVSGPGPPSKAPIPLTQQQPLDPFAEGTFGGSGCKRGVGINGPEGNLERGACVRSAANMRRSALQQDYGQLSNHGQQEQGRLYFQMQQETMQLDGNGRQAYSSPLQRQEYERTREQQQRYGAKDQPLLEQDRPQMGCNVSCAGFEGAETPMDASAVLAQPVSAIAAGTCSSGGPGASSDSSSRGKSSDFGAVGEGISINNIVCGVSVSCETVEAMQGVPCKGGGPAALRSAVILSPPCTDAFPEAESLTIEADLACCVQQQPQLVGAIKPPQVCRGFAPENDIFVGVANGIQPVQLNVTMTESSPTASSSSCASDSASVLEGAAGAVAEGSGQGGATTAKPAEGTTINSVFRREGATHKPADNTWDEVRQAGNHPSQVVNHVNDDGDRASDDGSLRPGGGNTRVLLECVFELNALVPLEPRTLRHGWYINLPVLFMEPNRRPFIPSSALPPPSPPPPPPPRQQPSDLAPGPDDGSNGAGPMCRKRFVALPAPVSAASGNRKPAATATAGIGGGRGTGYHRRSSSGLETGQPGERPSDDKRALLRWLMSSSSVVQPLQAAGSLEEELQDDDFLAAAAAEAAEAAGTATTDGQRPSRLHVQPPQAPRPRTPHHHRSFSAEDAAALLDPGPAPGFLPSALAVLFRQEWPRHPAGPPPAPQHGLRPRSPGLDASPAAGSGLKSGLGRASPLSRRVASTPTLAAIGEANAAEASLSEAPDAPSAPSLVEAAGDGGSEARCLADDAVATHGSLLHHSEASGGYLAHACEGKGDDRLSAAASPASSTVSYAATTSGLVAASVGSLGGSQASLTGLAAAATAGGVWRMASSPSLPSTTIDVDPSGGQHNSLPPHVRPLLLGPRPFHSGSQSTAEELPVDFGAQRSSAATAAGITRMPRNRIPVPVPAMAAIVHNHNHYQHQHQKIPLSASASASVPAVQRLCELVEVRASIRKLKQLQERLTGARAGALDIRRQVDAAVERRYRLDEARARAEAARAEWQEWAARATLAEAQLCAMRTSTARYRRELLDRVRALETASVVLKAAEQRRLSAEEQLAGPSGRGQLAALTAAIVQRRNRLVSELGGIFQVGPISEALLEPDPLDLTLESSWAGEWGSLSSYRHLQGDGSVPAEDAKTDQTQGHGGQRDQQTVFQQTDPCQRLSFQPVPVGGALSAAAAPLPPPPSSATRVLRMDSGSGAVVANNGTTRLAVMGLELPPDLIKRSLQGSAIWSPLGLGQRYDADQRTAAGLGYLAAIVDLASSYLGIPLRYPIAPRVSVSYISDPVPPSANVRLGGASATAGPPPTVAQPPGSAISVIPGAEWRLLSIATSSLTSAAAAVAAAATGPSPLSPPPAVGLIPGPRGVGVGGRLAVFSTLLNAQIDPRVAATPAGAVGDDAHPAGLNPAAGLPLFWGDGARDRTRFAYAVYLLSKDVEQLLAAHGIPPVAPNQPLPNLYVLLTAAASGVPRPPGNASTGADGDGDDASGRGGDGAGFGV</sequence>
<feature type="region of interest" description="Disordered" evidence="2">
    <location>
        <begin position="166"/>
        <end position="197"/>
    </location>
</feature>
<feature type="compositionally biased region" description="Low complexity" evidence="2">
    <location>
        <begin position="854"/>
        <end position="863"/>
    </location>
</feature>
<protein>
    <submittedName>
        <fullName evidence="3">Uncharacterized protein</fullName>
    </submittedName>
</protein>
<feature type="compositionally biased region" description="Basic and acidic residues" evidence="2">
    <location>
        <begin position="587"/>
        <end position="604"/>
    </location>
</feature>
<feature type="region of interest" description="Disordered" evidence="2">
    <location>
        <begin position="563"/>
        <end position="582"/>
    </location>
</feature>
<evidence type="ECO:0000256" key="2">
    <source>
        <dbReference type="SAM" id="MobiDB-lite"/>
    </source>
</evidence>